<evidence type="ECO:0000313" key="1">
    <source>
        <dbReference type="EMBL" id="JAD78486.1"/>
    </source>
</evidence>
<name>A0A0A9CSC1_ARUDO</name>
<organism evidence="1">
    <name type="scientific">Arundo donax</name>
    <name type="common">Giant reed</name>
    <name type="synonym">Donax arundinaceus</name>
    <dbReference type="NCBI Taxonomy" id="35708"/>
    <lineage>
        <taxon>Eukaryota</taxon>
        <taxon>Viridiplantae</taxon>
        <taxon>Streptophyta</taxon>
        <taxon>Embryophyta</taxon>
        <taxon>Tracheophyta</taxon>
        <taxon>Spermatophyta</taxon>
        <taxon>Magnoliopsida</taxon>
        <taxon>Liliopsida</taxon>
        <taxon>Poales</taxon>
        <taxon>Poaceae</taxon>
        <taxon>PACMAD clade</taxon>
        <taxon>Arundinoideae</taxon>
        <taxon>Arundineae</taxon>
        <taxon>Arundo</taxon>
    </lineage>
</organism>
<dbReference type="AlphaFoldDB" id="A0A0A9CSC1"/>
<reference evidence="1" key="1">
    <citation type="submission" date="2014-09" db="EMBL/GenBank/DDBJ databases">
        <authorList>
            <person name="Magalhaes I.L.F."/>
            <person name="Oliveira U."/>
            <person name="Santos F.R."/>
            <person name="Vidigal T.H.D.A."/>
            <person name="Brescovit A.D."/>
            <person name="Santos A.J."/>
        </authorList>
    </citation>
    <scope>NUCLEOTIDE SEQUENCE</scope>
    <source>
        <tissue evidence="1">Shoot tissue taken approximately 20 cm above the soil surface</tissue>
    </source>
</reference>
<sequence>MLQNKACSITKCIKKRTTRACENESHVQRLWKLTGHASYHEKTELPVVTDTGFKYHPIASIDTGHA</sequence>
<reference evidence="1" key="2">
    <citation type="journal article" date="2015" name="Data Brief">
        <title>Shoot transcriptome of the giant reed, Arundo donax.</title>
        <authorList>
            <person name="Barrero R.A."/>
            <person name="Guerrero F.D."/>
            <person name="Moolhuijzen P."/>
            <person name="Goolsby J.A."/>
            <person name="Tidwell J."/>
            <person name="Bellgard S.E."/>
            <person name="Bellgard M.I."/>
        </authorList>
    </citation>
    <scope>NUCLEOTIDE SEQUENCE</scope>
    <source>
        <tissue evidence="1">Shoot tissue taken approximately 20 cm above the soil surface</tissue>
    </source>
</reference>
<protein>
    <submittedName>
        <fullName evidence="1">Uncharacterized protein</fullName>
    </submittedName>
</protein>
<dbReference type="EMBL" id="GBRH01219409">
    <property type="protein sequence ID" value="JAD78486.1"/>
    <property type="molecule type" value="Transcribed_RNA"/>
</dbReference>
<proteinExistence type="predicted"/>
<accession>A0A0A9CSC1</accession>